<feature type="transmembrane region" description="Helical" evidence="2">
    <location>
        <begin position="303"/>
        <end position="323"/>
    </location>
</feature>
<dbReference type="Proteomes" id="UP001153069">
    <property type="component" value="Unassembled WGS sequence"/>
</dbReference>
<dbReference type="PROSITE" id="PS50244">
    <property type="entry name" value="S5A_REDUCTASE"/>
    <property type="match status" value="1"/>
</dbReference>
<feature type="transmembrane region" description="Helical" evidence="2">
    <location>
        <begin position="255"/>
        <end position="274"/>
    </location>
</feature>
<reference evidence="4" key="1">
    <citation type="submission" date="2020-06" db="EMBL/GenBank/DDBJ databases">
        <authorList>
            <consortium name="Plant Systems Biology data submission"/>
        </authorList>
    </citation>
    <scope>NUCLEOTIDE SEQUENCE</scope>
    <source>
        <strain evidence="4">D6</strain>
    </source>
</reference>
<comment type="caution">
    <text evidence="4">The sequence shown here is derived from an EMBL/GenBank/DDBJ whole genome shotgun (WGS) entry which is preliminary data.</text>
</comment>
<dbReference type="PANTHER" id="PTHR32251">
    <property type="entry name" value="3-OXO-5-ALPHA-STEROID 4-DEHYDROGENASE"/>
    <property type="match status" value="1"/>
</dbReference>
<evidence type="ECO:0008006" key="6">
    <source>
        <dbReference type="Google" id="ProtNLM"/>
    </source>
</evidence>
<dbReference type="GO" id="GO:0016020">
    <property type="term" value="C:membrane"/>
    <property type="evidence" value="ECO:0007669"/>
    <property type="project" value="TreeGrafter"/>
</dbReference>
<evidence type="ECO:0000313" key="5">
    <source>
        <dbReference type="Proteomes" id="UP001153069"/>
    </source>
</evidence>
<dbReference type="PANTHER" id="PTHR32251:SF17">
    <property type="entry name" value="STEROID 5-ALPHA REDUCTASE C-TERMINAL DOMAIN-CONTAINING PROTEIN"/>
    <property type="match status" value="1"/>
</dbReference>
<feature type="transmembrane region" description="Helical" evidence="2">
    <location>
        <begin position="446"/>
        <end position="464"/>
    </location>
</feature>
<organism evidence="4 5">
    <name type="scientific">Seminavis robusta</name>
    <dbReference type="NCBI Taxonomy" id="568900"/>
    <lineage>
        <taxon>Eukaryota</taxon>
        <taxon>Sar</taxon>
        <taxon>Stramenopiles</taxon>
        <taxon>Ochrophyta</taxon>
        <taxon>Bacillariophyta</taxon>
        <taxon>Bacillariophyceae</taxon>
        <taxon>Bacillariophycidae</taxon>
        <taxon>Naviculales</taxon>
        <taxon>Naviculaceae</taxon>
        <taxon>Seminavis</taxon>
    </lineage>
</organism>
<dbReference type="AlphaFoldDB" id="A0A9N8ENT2"/>
<dbReference type="Pfam" id="PF06966">
    <property type="entry name" value="DUF1295"/>
    <property type="match status" value="1"/>
</dbReference>
<evidence type="ECO:0000256" key="1">
    <source>
        <dbReference type="SAM" id="MobiDB-lite"/>
    </source>
</evidence>
<protein>
    <recommendedName>
        <fullName evidence="6">Steroid 5-alpha reductase C-terminal domain-containing protein</fullName>
    </recommendedName>
</protein>
<dbReference type="EMBL" id="CAICTM010001489">
    <property type="protein sequence ID" value="CAB9524073.1"/>
    <property type="molecule type" value="Genomic_DNA"/>
</dbReference>
<feature type="region of interest" description="Disordered" evidence="1">
    <location>
        <begin position="33"/>
        <end position="112"/>
    </location>
</feature>
<feature type="chain" id="PRO_5040424979" description="Steroid 5-alpha reductase C-terminal domain-containing protein" evidence="3">
    <location>
        <begin position="21"/>
        <end position="516"/>
    </location>
</feature>
<feature type="signal peptide" evidence="3">
    <location>
        <begin position="1"/>
        <end position="20"/>
    </location>
</feature>
<dbReference type="InterPro" id="IPR010721">
    <property type="entry name" value="UstE-like"/>
</dbReference>
<dbReference type="Gene3D" id="1.20.120.1630">
    <property type="match status" value="1"/>
</dbReference>
<feature type="transmembrane region" description="Helical" evidence="2">
    <location>
        <begin position="406"/>
        <end position="426"/>
    </location>
</feature>
<keyword evidence="2" id="KW-0812">Transmembrane</keyword>
<dbReference type="OrthoDB" id="201504at2759"/>
<evidence type="ECO:0000256" key="3">
    <source>
        <dbReference type="SAM" id="SignalP"/>
    </source>
</evidence>
<keyword evidence="3" id="KW-0732">Signal</keyword>
<name>A0A9N8ENT2_9STRA</name>
<sequence length="516" mass="58782">MRRIATLLLLGCLCNDPASARFFHRRRLNDLRPQQQDDTHRFYGPPGRPFRRNRKDWFGTSSTSRVGPLHGGHQDTIDVPTSSSTEETTTESTTTQEQAPPPPPQQQDGKQQRIKRLFGTFSKHKTYPYEQNLKLIRKRLDAKLAQIKNSAKTMFDESSDGVNPKERLLSALGPSLMAVWGNRGAESGQILSFATLYALSLLGASVGFYCFLYFITVGYALGITIPMTAALTVYVQRLRTMDLVVPPEWNGVSTLLHSGLVVVWGIRAWVFFVWREYFNWPDLHKQIQHVNENNAPTLPVKCLIWVIYSFLYTSMLSPCWLRLQQSSRIMVPKATTIFLPVKTTTTLHPLKWICIYLPIGLQMVGLLLETIADYQKSAFKRHNNRYEWCHVGLWKWSTHPNYLGEMIFWTGTYLGWILFSAAVGLFSTSAKTLATLPSTASWLGQLALASVGYFFITTVLRGSIRSMGDKHWQKYGHIPEYAAFRQSHGLLGPKWKNRHLQSSNQTVVETEQESTQ</sequence>
<evidence type="ECO:0000256" key="2">
    <source>
        <dbReference type="SAM" id="Phobius"/>
    </source>
</evidence>
<feature type="transmembrane region" description="Helical" evidence="2">
    <location>
        <begin position="211"/>
        <end position="235"/>
    </location>
</feature>
<keyword evidence="5" id="KW-1185">Reference proteome</keyword>
<gene>
    <name evidence="4" type="ORF">SEMRO_1491_G277070.1</name>
</gene>
<keyword evidence="2" id="KW-1133">Transmembrane helix</keyword>
<feature type="compositionally biased region" description="Low complexity" evidence="1">
    <location>
        <begin position="80"/>
        <end position="98"/>
    </location>
</feature>
<evidence type="ECO:0000313" key="4">
    <source>
        <dbReference type="EMBL" id="CAB9524073.1"/>
    </source>
</evidence>
<proteinExistence type="predicted"/>
<accession>A0A9N8ENT2</accession>
<keyword evidence="2" id="KW-0472">Membrane</keyword>